<evidence type="ECO:0000313" key="1">
    <source>
        <dbReference type="EMBL" id="MBP1937198.1"/>
    </source>
</evidence>
<accession>A0ABS4H3T9</accession>
<keyword evidence="2" id="KW-1185">Reference proteome</keyword>
<sequence>MKPSWDENPMALSVISTFERTKTSVQAASPYPKYTVGIQVWTF</sequence>
<proteinExistence type="predicted"/>
<comment type="caution">
    <text evidence="1">The sequence shown here is derived from an EMBL/GenBank/DDBJ whole genome shotgun (WGS) entry which is preliminary data.</text>
</comment>
<protein>
    <submittedName>
        <fullName evidence="1">Uncharacterized protein</fullName>
    </submittedName>
</protein>
<dbReference type="EMBL" id="JAGGKP010000004">
    <property type="protein sequence ID" value="MBP1937198.1"/>
    <property type="molecule type" value="Genomic_DNA"/>
</dbReference>
<gene>
    <name evidence="1" type="ORF">J2Z20_002091</name>
</gene>
<reference evidence="1 2" key="1">
    <citation type="submission" date="2021-03" db="EMBL/GenBank/DDBJ databases">
        <title>Genomic Encyclopedia of Type Strains, Phase IV (KMG-IV): sequencing the most valuable type-strain genomes for metagenomic binning, comparative biology and taxonomic classification.</title>
        <authorList>
            <person name="Goeker M."/>
        </authorList>
    </citation>
    <scope>NUCLEOTIDE SEQUENCE [LARGE SCALE GENOMIC DNA]</scope>
    <source>
        <strain evidence="1 2">DSM 23491</strain>
    </source>
</reference>
<dbReference type="Proteomes" id="UP001519273">
    <property type="component" value="Unassembled WGS sequence"/>
</dbReference>
<organism evidence="1 2">
    <name type="scientific">Paenibacillus sediminis</name>
    <dbReference type="NCBI Taxonomy" id="664909"/>
    <lineage>
        <taxon>Bacteria</taxon>
        <taxon>Bacillati</taxon>
        <taxon>Bacillota</taxon>
        <taxon>Bacilli</taxon>
        <taxon>Bacillales</taxon>
        <taxon>Paenibacillaceae</taxon>
        <taxon>Paenibacillus</taxon>
    </lineage>
</organism>
<evidence type="ECO:0000313" key="2">
    <source>
        <dbReference type="Proteomes" id="UP001519273"/>
    </source>
</evidence>
<name>A0ABS4H3T9_9BACL</name>